<feature type="chain" id="PRO_5013005607" description="(4-O-methyl)-D-glucuronate--lignin esterase" evidence="8">
    <location>
        <begin position="18"/>
        <end position="394"/>
    </location>
</feature>
<sequence>MRVSGVVVLGFGSLTVGQEVASTPSACAPVATNAAYPSNSKLPDPFLQSSGTRLGTNDAWACKRAEIRAEIQQYELGPKPPNPTVTATYSGGNIAITCSEGGKSVSFSVSVELPTSGKGPFPAIIGLGAPSIPVPAGVAVINYNNQDIAADLPRASGKFYTLYGSSHRAGGLIAWAWGVSRLIDALEALGSAATSIDTSRLAVTGCSRNGKGALISGAFDDRIALTIPQEGGSGGPGCWRIAADMKKNGTKVEDAPQIVTGDGWFATSFSDYVNKVDTLPYDHHMLEALVAPRALLVIENSGIDYLGPISTYGCSVAGSMVFDALGVKDHMGFSQASHGTSHCQMPSSQNPEVAAFFNRFLLNQTSTATDVLKTDGKFNFVAGQWIDWTAAALT</sequence>
<dbReference type="GeneID" id="63774864"/>
<evidence type="ECO:0000256" key="7">
    <source>
        <dbReference type="ARBA" id="ARBA00026105"/>
    </source>
</evidence>
<evidence type="ECO:0000259" key="9">
    <source>
        <dbReference type="Pfam" id="PF22244"/>
    </source>
</evidence>
<dbReference type="EMBL" id="MCFJ01000011">
    <property type="protein sequence ID" value="ORY61037.1"/>
    <property type="molecule type" value="Genomic_DNA"/>
</dbReference>
<dbReference type="Proteomes" id="UP000193689">
    <property type="component" value="Unassembled WGS sequence"/>
</dbReference>
<dbReference type="GO" id="GO:0046274">
    <property type="term" value="P:lignin catabolic process"/>
    <property type="evidence" value="ECO:0007669"/>
    <property type="project" value="UniProtKB-KW"/>
</dbReference>
<evidence type="ECO:0000256" key="8">
    <source>
        <dbReference type="SAM" id="SignalP"/>
    </source>
</evidence>
<dbReference type="EC" id="3.1.1.117" evidence="7"/>
<comment type="catalytic activity">
    <reaction evidence="6">
        <text>a 4-O-methyl-alpha-D-glucuronosyl ester derivative + H2O = 4-O-methyl-alpha-D-glucuronate derivative + an alcohol + H(+)</text>
        <dbReference type="Rhea" id="RHEA:67452"/>
        <dbReference type="ChEBI" id="CHEBI:15377"/>
        <dbReference type="ChEBI" id="CHEBI:15378"/>
        <dbReference type="ChEBI" id="CHEBI:30879"/>
        <dbReference type="ChEBI" id="CHEBI:171667"/>
        <dbReference type="ChEBI" id="CHEBI:171668"/>
        <dbReference type="EC" id="3.1.1.117"/>
    </reaction>
    <physiologicalReaction direction="left-to-right" evidence="6">
        <dbReference type="Rhea" id="RHEA:67453"/>
    </physiologicalReaction>
</comment>
<evidence type="ECO:0000256" key="6">
    <source>
        <dbReference type="ARBA" id="ARBA00024511"/>
    </source>
</evidence>
<dbReference type="SUPFAM" id="SSF53474">
    <property type="entry name" value="alpha/beta-Hydrolases"/>
    <property type="match status" value="1"/>
</dbReference>
<dbReference type="Pfam" id="PF22244">
    <property type="entry name" value="GCE_fung"/>
    <property type="match status" value="1"/>
</dbReference>
<proteinExistence type="inferred from homology"/>
<keyword evidence="5" id="KW-0439">Lignin degradation</keyword>
<comment type="similarity">
    <text evidence="1">Belongs to the carbohydrate esterase 15 (CE15) family.</text>
</comment>
<dbReference type="InterPro" id="IPR029058">
    <property type="entry name" value="AB_hydrolase_fold"/>
</dbReference>
<accession>A0A1Y2DPA2</accession>
<keyword evidence="4" id="KW-0378">Hydrolase</keyword>
<evidence type="ECO:0000313" key="10">
    <source>
        <dbReference type="EMBL" id="ORY61037.1"/>
    </source>
</evidence>
<protein>
    <recommendedName>
        <fullName evidence="7">(4-O-methyl)-D-glucuronate--lignin esterase</fullName>
        <ecNumber evidence="7">3.1.1.117</ecNumber>
    </recommendedName>
</protein>
<dbReference type="RefSeq" id="XP_040713264.1">
    <property type="nucleotide sequence ID" value="XM_040858652.1"/>
</dbReference>
<dbReference type="STRING" id="1141098.A0A1Y2DPA2"/>
<dbReference type="GO" id="GO:0052689">
    <property type="term" value="F:carboxylic ester hydrolase activity"/>
    <property type="evidence" value="ECO:0007669"/>
    <property type="project" value="UniProtKB-KW"/>
</dbReference>
<evidence type="ECO:0000256" key="4">
    <source>
        <dbReference type="ARBA" id="ARBA00022801"/>
    </source>
</evidence>
<dbReference type="Gene3D" id="3.40.50.1820">
    <property type="entry name" value="alpha/beta hydrolase"/>
    <property type="match status" value="1"/>
</dbReference>
<dbReference type="AlphaFoldDB" id="A0A1Y2DPA2"/>
<organism evidence="10 11">
    <name type="scientific">Pseudomassariella vexata</name>
    <dbReference type="NCBI Taxonomy" id="1141098"/>
    <lineage>
        <taxon>Eukaryota</taxon>
        <taxon>Fungi</taxon>
        <taxon>Dikarya</taxon>
        <taxon>Ascomycota</taxon>
        <taxon>Pezizomycotina</taxon>
        <taxon>Sordariomycetes</taxon>
        <taxon>Xylariomycetidae</taxon>
        <taxon>Amphisphaeriales</taxon>
        <taxon>Pseudomassariaceae</taxon>
        <taxon>Pseudomassariella</taxon>
    </lineage>
</organism>
<reference evidence="10 11" key="1">
    <citation type="submission" date="2016-07" db="EMBL/GenBank/DDBJ databases">
        <title>Pervasive Adenine N6-methylation of Active Genes in Fungi.</title>
        <authorList>
            <consortium name="DOE Joint Genome Institute"/>
            <person name="Mondo S.J."/>
            <person name="Dannebaum R.O."/>
            <person name="Kuo R.C."/>
            <person name="Labutti K."/>
            <person name="Haridas S."/>
            <person name="Kuo A."/>
            <person name="Salamov A."/>
            <person name="Ahrendt S.R."/>
            <person name="Lipzen A."/>
            <person name="Sullivan W."/>
            <person name="Andreopoulos W.B."/>
            <person name="Clum A."/>
            <person name="Lindquist E."/>
            <person name="Daum C."/>
            <person name="Ramamoorthy G.K."/>
            <person name="Gryganskyi A."/>
            <person name="Culley D."/>
            <person name="Magnuson J.K."/>
            <person name="James T.Y."/>
            <person name="O'Malley M.A."/>
            <person name="Stajich J.E."/>
            <person name="Spatafora J.W."/>
            <person name="Visel A."/>
            <person name="Grigoriev I.V."/>
        </authorList>
    </citation>
    <scope>NUCLEOTIDE SEQUENCE [LARGE SCALE GENOMIC DNA]</scope>
    <source>
        <strain evidence="10 11">CBS 129021</strain>
    </source>
</reference>
<evidence type="ECO:0000256" key="2">
    <source>
        <dbReference type="ARBA" id="ARBA00022487"/>
    </source>
</evidence>
<dbReference type="InParanoid" id="A0A1Y2DPA2"/>
<feature type="signal peptide" evidence="8">
    <location>
        <begin position="1"/>
        <end position="17"/>
    </location>
</feature>
<dbReference type="InterPro" id="IPR054579">
    <property type="entry name" value="GCE-like_dom"/>
</dbReference>
<keyword evidence="2" id="KW-0719">Serine esterase</keyword>
<evidence type="ECO:0000256" key="3">
    <source>
        <dbReference type="ARBA" id="ARBA00022729"/>
    </source>
</evidence>
<comment type="caution">
    <text evidence="10">The sequence shown here is derived from an EMBL/GenBank/DDBJ whole genome shotgun (WGS) entry which is preliminary data.</text>
</comment>
<name>A0A1Y2DPA2_9PEZI</name>
<evidence type="ECO:0000256" key="1">
    <source>
        <dbReference type="ARBA" id="ARBA00010092"/>
    </source>
</evidence>
<keyword evidence="3 8" id="KW-0732">Signal</keyword>
<dbReference type="OrthoDB" id="3781271at2759"/>
<gene>
    <name evidence="10" type="ORF">BCR38DRAFT_412131</name>
</gene>
<keyword evidence="11" id="KW-1185">Reference proteome</keyword>
<evidence type="ECO:0000313" key="11">
    <source>
        <dbReference type="Proteomes" id="UP000193689"/>
    </source>
</evidence>
<evidence type="ECO:0000256" key="5">
    <source>
        <dbReference type="ARBA" id="ARBA00023185"/>
    </source>
</evidence>
<feature type="domain" description="4-O-methyl-glucuronoyl methylesterase-like" evidence="9">
    <location>
        <begin position="96"/>
        <end position="326"/>
    </location>
</feature>